<evidence type="ECO:0000313" key="12">
    <source>
        <dbReference type="Proteomes" id="UP000295517"/>
    </source>
</evidence>
<dbReference type="FunFam" id="3.40.50.300:FF:000106">
    <property type="entry name" value="Adenylate kinase mitochondrial"/>
    <property type="match status" value="1"/>
</dbReference>
<dbReference type="PRINTS" id="PR00094">
    <property type="entry name" value="ADENYLTKNASE"/>
</dbReference>
<comment type="caution">
    <text evidence="5">Lacks conserved residue(s) required for the propagation of feature annotation.</text>
</comment>
<dbReference type="InterPro" id="IPR000850">
    <property type="entry name" value="Adenylat/UMP-CMP_kin"/>
</dbReference>
<dbReference type="Pfam" id="PF00406">
    <property type="entry name" value="ADK"/>
    <property type="match status" value="1"/>
</dbReference>
<dbReference type="Gene3D" id="3.40.50.300">
    <property type="entry name" value="P-loop containing nucleotide triphosphate hydrolases"/>
    <property type="match status" value="1"/>
</dbReference>
<dbReference type="PROSITE" id="PS00113">
    <property type="entry name" value="ADENYLATE_KINASE"/>
    <property type="match status" value="1"/>
</dbReference>
<dbReference type="SUPFAM" id="SSF52540">
    <property type="entry name" value="P-loop containing nucleoside triphosphate hydrolases"/>
    <property type="match status" value="1"/>
</dbReference>
<dbReference type="NCBIfam" id="NF001381">
    <property type="entry name" value="PRK00279.1-3"/>
    <property type="match status" value="1"/>
</dbReference>
<name>A0A0W0W2W1_9GAMM</name>
<feature type="domain" description="Adenylate kinase active site lid" evidence="8">
    <location>
        <begin position="123"/>
        <end position="158"/>
    </location>
</feature>
<comment type="pathway">
    <text evidence="5">Purine metabolism; AMP biosynthesis via salvage pathway; AMP from ADP: step 1/1.</text>
</comment>
<comment type="function">
    <text evidence="5">Catalyzes the reversible transfer of the terminal phosphate group between ATP and AMP. Plays an important role in cellular energy homeostasis and in adenine nucleotide metabolism.</text>
</comment>
<dbReference type="InterPro" id="IPR006259">
    <property type="entry name" value="Adenyl_kin_sub"/>
</dbReference>
<comment type="subunit">
    <text evidence="5 7">Monomer.</text>
</comment>
<dbReference type="NCBIfam" id="NF011100">
    <property type="entry name" value="PRK14527.1"/>
    <property type="match status" value="1"/>
</dbReference>
<comment type="subcellular location">
    <subcellularLocation>
        <location evidence="5 7">Cytoplasm</location>
    </subcellularLocation>
</comment>
<sequence>MRLMLLGGPGAGKGTQAKRLSQYFNIPQISTGDMLRAAIAEGTELGKSAKKVMDEGKLVSDDIIIDLVKERLKQTDCQLGFLFDGFPRTITQAEALRDKKIYLDHVIEIDVDDEEIIRRLSGRRIHQPSGRVYHIENQKPVHEGRDDVTNEPLIQRDDDKESTVRKRLKVYHEQTEPLIQYYQSWANQQSEGAPQFHKVDGRGDVDEIFDRILNHIYDKEK</sequence>
<feature type="binding site" evidence="5">
    <location>
        <begin position="57"/>
        <end position="59"/>
    </location>
    <ligand>
        <name>AMP</name>
        <dbReference type="ChEBI" id="CHEBI:456215"/>
    </ligand>
</feature>
<evidence type="ECO:0000313" key="9">
    <source>
        <dbReference type="EMBL" id="KTD26839.1"/>
    </source>
</evidence>
<evidence type="ECO:0000256" key="5">
    <source>
        <dbReference type="HAMAP-Rule" id="MF_00235"/>
    </source>
</evidence>
<dbReference type="STRING" id="454.Lisr_1050"/>
<dbReference type="Pfam" id="PF05191">
    <property type="entry name" value="ADK_lid"/>
    <property type="match status" value="1"/>
</dbReference>
<evidence type="ECO:0000256" key="2">
    <source>
        <dbReference type="ARBA" id="ARBA00022727"/>
    </source>
</evidence>
<feature type="binding site" evidence="5">
    <location>
        <begin position="85"/>
        <end position="88"/>
    </location>
    <ligand>
        <name>AMP</name>
        <dbReference type="ChEBI" id="CHEBI:456215"/>
    </ligand>
</feature>
<protein>
    <recommendedName>
        <fullName evidence="5 7">Adenylate kinase</fullName>
        <shortName evidence="5">AK</shortName>
        <ecNumber evidence="5 7">2.7.4.3</ecNumber>
    </recommendedName>
    <alternativeName>
        <fullName evidence="5">ATP-AMP transphosphorylase</fullName>
    </alternativeName>
    <alternativeName>
        <fullName evidence="5">ATP:AMP phosphotransferase</fullName>
    </alternativeName>
    <alternativeName>
        <fullName evidence="5">Adenylate monophosphate kinase</fullName>
    </alternativeName>
</protein>
<dbReference type="InterPro" id="IPR027417">
    <property type="entry name" value="P-loop_NTPase"/>
</dbReference>
<evidence type="ECO:0000259" key="8">
    <source>
        <dbReference type="Pfam" id="PF05191"/>
    </source>
</evidence>
<evidence type="ECO:0000313" key="10">
    <source>
        <dbReference type="EMBL" id="QBR84245.1"/>
    </source>
</evidence>
<feature type="binding site" evidence="5">
    <location>
        <position position="31"/>
    </location>
    <ligand>
        <name>AMP</name>
        <dbReference type="ChEBI" id="CHEBI:456215"/>
    </ligand>
</feature>
<dbReference type="NCBIfam" id="NF001380">
    <property type="entry name" value="PRK00279.1-2"/>
    <property type="match status" value="1"/>
</dbReference>
<evidence type="ECO:0000256" key="7">
    <source>
        <dbReference type="RuleBase" id="RU003331"/>
    </source>
</evidence>
<comment type="similarity">
    <text evidence="5 6">Belongs to the adenylate kinase family.</text>
</comment>
<dbReference type="GO" id="GO:0004017">
    <property type="term" value="F:AMP kinase activity"/>
    <property type="evidence" value="ECO:0007669"/>
    <property type="project" value="UniProtKB-UniRule"/>
</dbReference>
<feature type="region of interest" description="LID" evidence="5">
    <location>
        <begin position="122"/>
        <end position="159"/>
    </location>
</feature>
<comment type="catalytic activity">
    <reaction evidence="5 7">
        <text>AMP + ATP = 2 ADP</text>
        <dbReference type="Rhea" id="RHEA:12973"/>
        <dbReference type="ChEBI" id="CHEBI:30616"/>
        <dbReference type="ChEBI" id="CHEBI:456215"/>
        <dbReference type="ChEBI" id="CHEBI:456216"/>
        <dbReference type="EC" id="2.7.4.3"/>
    </reaction>
</comment>
<evidence type="ECO:0000256" key="1">
    <source>
        <dbReference type="ARBA" id="ARBA00022679"/>
    </source>
</evidence>
<accession>A0A0W0W2W1</accession>
<feature type="binding site" evidence="5">
    <location>
        <position position="36"/>
    </location>
    <ligand>
        <name>AMP</name>
        <dbReference type="ChEBI" id="CHEBI:456215"/>
    </ligand>
</feature>
<dbReference type="OrthoDB" id="9805030at2"/>
<dbReference type="UniPathway" id="UPA00588">
    <property type="reaction ID" value="UER00649"/>
</dbReference>
<dbReference type="GO" id="GO:0005737">
    <property type="term" value="C:cytoplasm"/>
    <property type="evidence" value="ECO:0007669"/>
    <property type="project" value="UniProtKB-SubCell"/>
</dbReference>
<dbReference type="GO" id="GO:0005524">
    <property type="term" value="F:ATP binding"/>
    <property type="evidence" value="ECO:0007669"/>
    <property type="project" value="UniProtKB-UniRule"/>
</dbReference>
<dbReference type="RefSeq" id="WP_058501411.1">
    <property type="nucleotide sequence ID" value="NZ_CAAAJA010000001.1"/>
</dbReference>
<keyword evidence="1 5" id="KW-0808">Transferase</keyword>
<keyword evidence="2 5" id="KW-0545">Nucleotide biosynthesis</keyword>
<feature type="binding site" evidence="5">
    <location>
        <position position="203"/>
    </location>
    <ligand>
        <name>ATP</name>
        <dbReference type="ChEBI" id="CHEBI:30616"/>
    </ligand>
</feature>
<feature type="binding site" evidence="5">
    <location>
        <position position="123"/>
    </location>
    <ligand>
        <name>ATP</name>
        <dbReference type="ChEBI" id="CHEBI:30616"/>
    </ligand>
</feature>
<comment type="domain">
    <text evidence="5">Consists of three domains, a large central CORE domain and two small peripheral domains, NMPbind and LID, which undergo movements during catalysis. The LID domain closes over the site of phosphoryl transfer upon ATP binding. Assembling and dissambling the active center during each catalytic cycle provides an effective means to prevent ATP hydrolysis.</text>
</comment>
<keyword evidence="4 5" id="KW-0418">Kinase</keyword>
<keyword evidence="5 7" id="KW-0067">ATP-binding</keyword>
<organism evidence="9 11">
    <name type="scientific">Legionella israelensis</name>
    <dbReference type="NCBI Taxonomy" id="454"/>
    <lineage>
        <taxon>Bacteria</taxon>
        <taxon>Pseudomonadati</taxon>
        <taxon>Pseudomonadota</taxon>
        <taxon>Gammaproteobacteria</taxon>
        <taxon>Legionellales</taxon>
        <taxon>Legionellaceae</taxon>
        <taxon>Legionella</taxon>
    </lineage>
</organism>
<keyword evidence="3 5" id="KW-0547">Nucleotide-binding</keyword>
<proteinExistence type="inferred from homology"/>
<gene>
    <name evidence="5 9" type="primary">adk</name>
    <name evidence="10" type="ORF">E3983_07650</name>
    <name evidence="9" type="ORF">Lisr_1050</name>
</gene>
<feature type="binding site" evidence="5">
    <location>
        <position position="156"/>
    </location>
    <ligand>
        <name>AMP</name>
        <dbReference type="ChEBI" id="CHEBI:456215"/>
    </ligand>
</feature>
<evidence type="ECO:0000256" key="3">
    <source>
        <dbReference type="ARBA" id="ARBA00022741"/>
    </source>
</evidence>
<feature type="binding site" evidence="5">
    <location>
        <begin position="132"/>
        <end position="133"/>
    </location>
    <ligand>
        <name>ATP</name>
        <dbReference type="ChEBI" id="CHEBI:30616"/>
    </ligand>
</feature>
<dbReference type="GO" id="GO:0044209">
    <property type="term" value="P:AMP salvage"/>
    <property type="evidence" value="ECO:0007669"/>
    <property type="project" value="UniProtKB-UniRule"/>
</dbReference>
<dbReference type="InterPro" id="IPR007862">
    <property type="entry name" value="Adenylate_kinase_lid-dom"/>
</dbReference>
<dbReference type="CDD" id="cd01428">
    <property type="entry name" value="ADK"/>
    <property type="match status" value="1"/>
</dbReference>
<dbReference type="Proteomes" id="UP000295517">
    <property type="component" value="Chromosome"/>
</dbReference>
<evidence type="ECO:0000256" key="6">
    <source>
        <dbReference type="RuleBase" id="RU003330"/>
    </source>
</evidence>
<dbReference type="PANTHER" id="PTHR23359">
    <property type="entry name" value="NUCLEOTIDE KINASE"/>
    <property type="match status" value="1"/>
</dbReference>
<dbReference type="InterPro" id="IPR033690">
    <property type="entry name" value="Adenylat_kinase_CS"/>
</dbReference>
<dbReference type="EMBL" id="LNYH01000052">
    <property type="protein sequence ID" value="KTD26839.1"/>
    <property type="molecule type" value="Genomic_DNA"/>
</dbReference>
<feature type="binding site" evidence="5">
    <location>
        <position position="167"/>
    </location>
    <ligand>
        <name>AMP</name>
        <dbReference type="ChEBI" id="CHEBI:456215"/>
    </ligand>
</feature>
<keyword evidence="11" id="KW-1185">Reference proteome</keyword>
<dbReference type="PATRIC" id="fig|454.4.peg.1130"/>
<dbReference type="EMBL" id="CP038254">
    <property type="protein sequence ID" value="QBR84245.1"/>
    <property type="molecule type" value="Genomic_DNA"/>
</dbReference>
<reference evidence="9 11" key="1">
    <citation type="submission" date="2015-11" db="EMBL/GenBank/DDBJ databases">
        <title>Genomic analysis of 38 Legionella species identifies large and diverse effector repertoires.</title>
        <authorList>
            <person name="Burstein D."/>
            <person name="Amaro F."/>
            <person name="Zusman T."/>
            <person name="Lifshitz Z."/>
            <person name="Cohen O."/>
            <person name="Gilbert J.A."/>
            <person name="Pupko T."/>
            <person name="Shuman H.A."/>
            <person name="Segal G."/>
        </authorList>
    </citation>
    <scope>NUCLEOTIDE SEQUENCE [LARGE SCALE GENOMIC DNA]</scope>
    <source>
        <strain evidence="9 11">Bercovier 4</strain>
    </source>
</reference>
<reference evidence="10 12" key="2">
    <citation type="submission" date="2019-03" db="EMBL/GenBank/DDBJ databases">
        <title>Diverse conjugative elements silence natural transformation in Legionella species.</title>
        <authorList>
            <person name="Durieux I."/>
            <person name="Ginevra C."/>
            <person name="Attaiech L."/>
            <person name="Picq K."/>
            <person name="Juan P.A."/>
            <person name="Jarraud S."/>
            <person name="Charpentier X."/>
        </authorList>
    </citation>
    <scope>NUCLEOTIDE SEQUENCE [LARGE SCALE GENOMIC DNA]</scope>
    <source>
        <strain evidence="10 12">HL-0427-4011</strain>
    </source>
</reference>
<dbReference type="HAMAP" id="MF_00235">
    <property type="entry name" value="Adenylate_kinase_Adk"/>
    <property type="match status" value="1"/>
</dbReference>
<feature type="binding site" evidence="5">
    <location>
        <position position="92"/>
    </location>
    <ligand>
        <name>AMP</name>
        <dbReference type="ChEBI" id="CHEBI:456215"/>
    </ligand>
</feature>
<dbReference type="Proteomes" id="UP000054761">
    <property type="component" value="Unassembled WGS sequence"/>
</dbReference>
<dbReference type="NCBIfam" id="NF001379">
    <property type="entry name" value="PRK00279.1-1"/>
    <property type="match status" value="1"/>
</dbReference>
<feature type="binding site" evidence="5">
    <location>
        <begin position="10"/>
        <end position="15"/>
    </location>
    <ligand>
        <name>ATP</name>
        <dbReference type="ChEBI" id="CHEBI:30616"/>
    </ligand>
</feature>
<feature type="region of interest" description="NMP" evidence="5">
    <location>
        <begin position="30"/>
        <end position="59"/>
    </location>
</feature>
<evidence type="ECO:0000256" key="4">
    <source>
        <dbReference type="ARBA" id="ARBA00022777"/>
    </source>
</evidence>
<dbReference type="EC" id="2.7.4.3" evidence="5 7"/>
<evidence type="ECO:0000313" key="11">
    <source>
        <dbReference type="Proteomes" id="UP000054761"/>
    </source>
</evidence>
<dbReference type="NCBIfam" id="TIGR01351">
    <property type="entry name" value="adk"/>
    <property type="match status" value="1"/>
</dbReference>
<keyword evidence="5" id="KW-0963">Cytoplasm</keyword>
<dbReference type="AlphaFoldDB" id="A0A0W0W2W1"/>